<sequence>MTSDRFLAGDVVWAPDPYRTGSNPRPWLVLSADAVPYRGEEYICAGLTLSDLPANIAVTESDWVAGFNPDKLSYCSPWVLATIKHDAVANPQGQVTNEFTRRIIARSSEYLSGDIEKQH</sequence>
<organism evidence="1 2">
    <name type="scientific">Halonotius aquaticus</name>
    <dbReference type="NCBI Taxonomy" id="2216978"/>
    <lineage>
        <taxon>Archaea</taxon>
        <taxon>Methanobacteriati</taxon>
        <taxon>Methanobacteriota</taxon>
        <taxon>Stenosarchaea group</taxon>
        <taxon>Halobacteria</taxon>
        <taxon>Halobacteriales</taxon>
        <taxon>Haloferacaceae</taxon>
        <taxon>Halonotius</taxon>
    </lineage>
</organism>
<evidence type="ECO:0000313" key="1">
    <source>
        <dbReference type="EMBL" id="RJX42073.1"/>
    </source>
</evidence>
<dbReference type="SUPFAM" id="SSF50118">
    <property type="entry name" value="Cell growth inhibitor/plasmid maintenance toxic component"/>
    <property type="match status" value="1"/>
</dbReference>
<comment type="caution">
    <text evidence="1">The sequence shown here is derived from an EMBL/GenBank/DDBJ whole genome shotgun (WGS) entry which is preliminary data.</text>
</comment>
<proteinExistence type="predicted"/>
<dbReference type="Proteomes" id="UP000276588">
    <property type="component" value="Unassembled WGS sequence"/>
</dbReference>
<protein>
    <recommendedName>
        <fullName evidence="3">PemK-like, MazF-like toxin of type II toxin-antitoxin system</fullName>
    </recommendedName>
</protein>
<dbReference type="RefSeq" id="WP_120103386.1">
    <property type="nucleotide sequence ID" value="NZ_QKNY01000018.1"/>
</dbReference>
<gene>
    <name evidence="1" type="ORF">DM826_10490</name>
</gene>
<dbReference type="AlphaFoldDB" id="A0A3A6PYY7"/>
<reference evidence="1 2" key="1">
    <citation type="submission" date="2018-06" db="EMBL/GenBank/DDBJ databases">
        <title>Halonotius sp. F13-13 a new haloarchaeeon isolated from a solar saltern from Isla Cristina, Huelva, Spain.</title>
        <authorList>
            <person name="Duran-Viseras A."/>
            <person name="Sanchez-Porro C."/>
            <person name="Ventosa A."/>
        </authorList>
    </citation>
    <scope>NUCLEOTIDE SEQUENCE [LARGE SCALE GENOMIC DNA]</scope>
    <source>
        <strain evidence="1 2">F13-13</strain>
    </source>
</reference>
<dbReference type="EMBL" id="QKNY01000018">
    <property type="protein sequence ID" value="RJX42073.1"/>
    <property type="molecule type" value="Genomic_DNA"/>
</dbReference>
<keyword evidence="2" id="KW-1185">Reference proteome</keyword>
<evidence type="ECO:0008006" key="3">
    <source>
        <dbReference type="Google" id="ProtNLM"/>
    </source>
</evidence>
<name>A0A3A6PYY7_9EURY</name>
<accession>A0A3A6PYY7</accession>
<evidence type="ECO:0000313" key="2">
    <source>
        <dbReference type="Proteomes" id="UP000276588"/>
    </source>
</evidence>